<dbReference type="GO" id="GO:0010181">
    <property type="term" value="F:FMN binding"/>
    <property type="evidence" value="ECO:0007669"/>
    <property type="project" value="TreeGrafter"/>
</dbReference>
<evidence type="ECO:0000256" key="6">
    <source>
        <dbReference type="ARBA" id="ARBA00022643"/>
    </source>
</evidence>
<comment type="caution">
    <text evidence="11">Lacks conserved residue(s) required for the propagation of feature annotation.</text>
</comment>
<dbReference type="Proteomes" id="UP000474718">
    <property type="component" value="Unassembled WGS sequence"/>
</dbReference>
<dbReference type="Proteomes" id="UP000184089">
    <property type="component" value="Unassembled WGS sequence"/>
</dbReference>
<dbReference type="PROSITE" id="PS00788">
    <property type="entry name" value="CHORISMATE_SYNTHASE_2"/>
    <property type="match status" value="1"/>
</dbReference>
<keyword evidence="15" id="KW-1185">Reference proteome</keyword>
<dbReference type="GO" id="GO:0008652">
    <property type="term" value="P:amino acid biosynthetic process"/>
    <property type="evidence" value="ECO:0007669"/>
    <property type="project" value="UniProtKB-KW"/>
</dbReference>
<feature type="binding site" evidence="11">
    <location>
        <begin position="303"/>
        <end position="307"/>
    </location>
    <ligand>
        <name>FMN</name>
        <dbReference type="ChEBI" id="CHEBI:58210"/>
    </ligand>
</feature>
<organism evidence="13 14">
    <name type="scientific">Bittarella massiliensis</name>
    <name type="common">ex Durand et al. 2017</name>
    <dbReference type="NCBI Taxonomy" id="1720313"/>
    <lineage>
        <taxon>Bacteria</taxon>
        <taxon>Bacillati</taxon>
        <taxon>Bacillota</taxon>
        <taxon>Clostridia</taxon>
        <taxon>Eubacteriales</taxon>
        <taxon>Oscillospiraceae</taxon>
        <taxon>Bittarella (ex Durand et al. 2017)</taxon>
    </lineage>
</organism>
<comment type="function">
    <text evidence="11">Catalyzes the anti-1,4-elimination of the C-3 phosphate and the C-6 proR hydrogen from 5-enolpyruvylshikimate-3-phosphate (EPSP) to yield chorismate, which is the branch point compound that serves as the starting substrate for the three terminal pathways of aromatic amino acid biosynthesis. This reaction introduces a second double bond into the aromatic ring system.</text>
</comment>
<gene>
    <name evidence="11 12" type="primary">aroC</name>
    <name evidence="12" type="ORF">GT747_03325</name>
    <name evidence="13" type="ORF">SAMN05444424_1345</name>
</gene>
<accession>A0AAQ1MCX9</accession>
<dbReference type="NCBIfam" id="NF003793">
    <property type="entry name" value="PRK05382.1"/>
    <property type="match status" value="1"/>
</dbReference>
<dbReference type="PANTHER" id="PTHR21085:SF0">
    <property type="entry name" value="CHORISMATE SYNTHASE"/>
    <property type="match status" value="1"/>
</dbReference>
<evidence type="ECO:0000313" key="15">
    <source>
        <dbReference type="Proteomes" id="UP000474718"/>
    </source>
</evidence>
<dbReference type="Pfam" id="PF01264">
    <property type="entry name" value="Chorismate_synt"/>
    <property type="match status" value="1"/>
</dbReference>
<reference evidence="13" key="2">
    <citation type="submission" date="2016-11" db="EMBL/GenBank/DDBJ databases">
        <authorList>
            <person name="Varghese N."/>
            <person name="Submissions S."/>
        </authorList>
    </citation>
    <scope>NUCLEOTIDE SEQUENCE</scope>
    <source>
        <strain evidence="13">DSM 4029</strain>
    </source>
</reference>
<dbReference type="PANTHER" id="PTHR21085">
    <property type="entry name" value="CHORISMATE SYNTHASE"/>
    <property type="match status" value="1"/>
</dbReference>
<dbReference type="PIRSF" id="PIRSF001456">
    <property type="entry name" value="Chorismate_synth"/>
    <property type="match status" value="1"/>
</dbReference>
<keyword evidence="10 11" id="KW-0456">Lyase</keyword>
<evidence type="ECO:0000256" key="11">
    <source>
        <dbReference type="HAMAP-Rule" id="MF_00300"/>
    </source>
</evidence>
<dbReference type="RefSeq" id="WP_021660735.1">
    <property type="nucleotide sequence ID" value="NZ_FQVY01000002.1"/>
</dbReference>
<feature type="binding site" evidence="11">
    <location>
        <begin position="124"/>
        <end position="126"/>
    </location>
    <ligand>
        <name>FMN</name>
        <dbReference type="ChEBI" id="CHEBI:58210"/>
    </ligand>
</feature>
<evidence type="ECO:0000256" key="4">
    <source>
        <dbReference type="ARBA" id="ARBA00022605"/>
    </source>
</evidence>
<reference evidence="14" key="1">
    <citation type="submission" date="2016-11" db="EMBL/GenBank/DDBJ databases">
        <authorList>
            <person name="Jaros S."/>
            <person name="Januszkiewicz K."/>
            <person name="Wedrychowicz H."/>
        </authorList>
    </citation>
    <scope>NUCLEOTIDE SEQUENCE [LARGE SCALE GENOMIC DNA]</scope>
    <source>
        <strain evidence="14">DSM 4029</strain>
    </source>
</reference>
<evidence type="ECO:0000256" key="10">
    <source>
        <dbReference type="ARBA" id="ARBA00023239"/>
    </source>
</evidence>
<evidence type="ECO:0000313" key="13">
    <source>
        <dbReference type="EMBL" id="SHG06662.1"/>
    </source>
</evidence>
<comment type="subunit">
    <text evidence="11">Homotetramer.</text>
</comment>
<dbReference type="EMBL" id="FQVY01000002">
    <property type="protein sequence ID" value="SHG06662.1"/>
    <property type="molecule type" value="Genomic_DNA"/>
</dbReference>
<name>A0AAQ1MCX9_9FIRM</name>
<dbReference type="InterPro" id="IPR035904">
    <property type="entry name" value="Chorismate_synth_AroC_sf"/>
</dbReference>
<evidence type="ECO:0000256" key="2">
    <source>
        <dbReference type="ARBA" id="ARBA00008014"/>
    </source>
</evidence>
<keyword evidence="9 11" id="KW-0057">Aromatic amino acid biosynthesis</keyword>
<keyword evidence="8 11" id="KW-0521">NADP</keyword>
<dbReference type="HAMAP" id="MF_00300">
    <property type="entry name" value="Chorismate_synth"/>
    <property type="match status" value="1"/>
</dbReference>
<dbReference type="InterPro" id="IPR000453">
    <property type="entry name" value="Chorismate_synth"/>
</dbReference>
<dbReference type="CDD" id="cd07304">
    <property type="entry name" value="Chorismate_synthase"/>
    <property type="match status" value="1"/>
</dbReference>
<evidence type="ECO:0000256" key="8">
    <source>
        <dbReference type="ARBA" id="ARBA00022857"/>
    </source>
</evidence>
<dbReference type="Gene3D" id="3.60.150.10">
    <property type="entry name" value="Chorismate synthase AroC"/>
    <property type="match status" value="1"/>
</dbReference>
<evidence type="ECO:0000313" key="14">
    <source>
        <dbReference type="Proteomes" id="UP000184089"/>
    </source>
</evidence>
<dbReference type="GO" id="GO:0004107">
    <property type="term" value="F:chorismate synthase activity"/>
    <property type="evidence" value="ECO:0007669"/>
    <property type="project" value="UniProtKB-UniRule"/>
</dbReference>
<feature type="binding site" evidence="11">
    <location>
        <position position="288"/>
    </location>
    <ligand>
        <name>FMN</name>
        <dbReference type="ChEBI" id="CHEBI:58210"/>
    </ligand>
</feature>
<evidence type="ECO:0000256" key="9">
    <source>
        <dbReference type="ARBA" id="ARBA00023141"/>
    </source>
</evidence>
<comment type="similarity">
    <text evidence="2 11">Belongs to the chorismate synthase family.</text>
</comment>
<keyword evidence="5 11" id="KW-0285">Flavoprotein</keyword>
<keyword evidence="6 11" id="KW-0288">FMN</keyword>
<comment type="caution">
    <text evidence="13">The sequence shown here is derived from an EMBL/GenBank/DDBJ whole genome shotgun (WGS) entry which is preliminary data.</text>
</comment>
<feature type="binding site" evidence="11">
    <location>
        <position position="330"/>
    </location>
    <ligand>
        <name>FMN</name>
        <dbReference type="ChEBI" id="CHEBI:58210"/>
    </ligand>
</feature>
<keyword evidence="4 11" id="KW-0028">Amino-acid biosynthesis</keyword>
<evidence type="ECO:0000313" key="12">
    <source>
        <dbReference type="EMBL" id="MZL68806.1"/>
    </source>
</evidence>
<dbReference type="AlphaFoldDB" id="A0AAQ1MCX9"/>
<dbReference type="GO" id="GO:0009423">
    <property type="term" value="P:chorismate biosynthetic process"/>
    <property type="evidence" value="ECO:0007669"/>
    <property type="project" value="UniProtKB-UniRule"/>
</dbReference>
<evidence type="ECO:0000256" key="3">
    <source>
        <dbReference type="ARBA" id="ARBA00013036"/>
    </source>
</evidence>
<dbReference type="GO" id="GO:0005829">
    <property type="term" value="C:cytosol"/>
    <property type="evidence" value="ECO:0007669"/>
    <property type="project" value="TreeGrafter"/>
</dbReference>
<proteinExistence type="inferred from homology"/>
<comment type="cofactor">
    <cofactor evidence="11">
        <name>FMNH2</name>
        <dbReference type="ChEBI" id="CHEBI:57618"/>
    </cofactor>
    <text evidence="11">Reduced FMN (FMNH(2)).</text>
</comment>
<dbReference type="NCBIfam" id="TIGR00033">
    <property type="entry name" value="aroC"/>
    <property type="match status" value="1"/>
</dbReference>
<sequence length="356" mass="36788">MSSSFGSRFRVTLFGESHGPAIGAVIEGVTPGLHLEEGYIRAYCARRLARGAYSTARREPDLPHIVSGAVDGVACGTPLTVVIENTSTRSGDYGPQSQIARPGHADYTGHLRYGGFNDVRGGGHFSGRLTAPLVYAGAVASLMLRQRGIAIGAHAAEIAGVTDTPFDPVSVGPREFDALHSRDFPVLDPAVGEGMQAAIAAARADCDSVGGVVECAVTGLPAGVGDPFFDTLESRLAYLLFAIPAVKGVEFGAGFSAARMRGSESNDPFVSEGGKIRTSRNAAGGIQGGISNGMPLLFRAAFKPTPSIAKPQQTVNFVTGEALTAEIRGRHDPCIVPRAAVCVEAAAAIALADLLG</sequence>
<dbReference type="EMBL" id="WWVX01000002">
    <property type="protein sequence ID" value="MZL68806.1"/>
    <property type="molecule type" value="Genomic_DNA"/>
</dbReference>
<reference evidence="12 15" key="3">
    <citation type="journal article" date="2019" name="Nat. Med.">
        <title>A library of human gut bacterial isolates paired with longitudinal multiomics data enables mechanistic microbiome research.</title>
        <authorList>
            <person name="Poyet M."/>
            <person name="Groussin M."/>
            <person name="Gibbons S.M."/>
            <person name="Avila-Pacheco J."/>
            <person name="Jiang X."/>
            <person name="Kearney S.M."/>
            <person name="Perrotta A.R."/>
            <person name="Berdy B."/>
            <person name="Zhao S."/>
            <person name="Lieberman T.D."/>
            <person name="Swanson P.K."/>
            <person name="Smith M."/>
            <person name="Roesemann S."/>
            <person name="Alexander J.E."/>
            <person name="Rich S.A."/>
            <person name="Livny J."/>
            <person name="Vlamakis H."/>
            <person name="Clish C."/>
            <person name="Bullock K."/>
            <person name="Deik A."/>
            <person name="Scott J."/>
            <person name="Pierce K.A."/>
            <person name="Xavier R.J."/>
            <person name="Alm E.J."/>
        </authorList>
    </citation>
    <scope>NUCLEOTIDE SEQUENCE [LARGE SCALE GENOMIC DNA]</scope>
    <source>
        <strain evidence="12 15">BIOML-A2</strain>
    </source>
</reference>
<dbReference type="SUPFAM" id="SSF103263">
    <property type="entry name" value="Chorismate synthase, AroC"/>
    <property type="match status" value="1"/>
</dbReference>
<evidence type="ECO:0000256" key="5">
    <source>
        <dbReference type="ARBA" id="ARBA00022630"/>
    </source>
</evidence>
<comment type="catalytic activity">
    <reaction evidence="11">
        <text>5-O-(1-carboxyvinyl)-3-phosphoshikimate = chorismate + phosphate</text>
        <dbReference type="Rhea" id="RHEA:21020"/>
        <dbReference type="ChEBI" id="CHEBI:29748"/>
        <dbReference type="ChEBI" id="CHEBI:43474"/>
        <dbReference type="ChEBI" id="CHEBI:57701"/>
        <dbReference type="EC" id="4.2.3.5"/>
    </reaction>
</comment>
<feature type="binding site" evidence="11">
    <location>
        <position position="47"/>
    </location>
    <ligand>
        <name>NADP(+)</name>
        <dbReference type="ChEBI" id="CHEBI:58349"/>
    </ligand>
</feature>
<keyword evidence="7 11" id="KW-0274">FAD</keyword>
<dbReference type="GO" id="GO:0009073">
    <property type="term" value="P:aromatic amino acid family biosynthetic process"/>
    <property type="evidence" value="ECO:0007669"/>
    <property type="project" value="UniProtKB-KW"/>
</dbReference>
<evidence type="ECO:0000256" key="1">
    <source>
        <dbReference type="ARBA" id="ARBA00005044"/>
    </source>
</evidence>
<dbReference type="InterPro" id="IPR020541">
    <property type="entry name" value="Chorismate_synthase_CS"/>
</dbReference>
<dbReference type="EC" id="4.2.3.5" evidence="3 11"/>
<comment type="pathway">
    <text evidence="1 11">Metabolic intermediate biosynthesis; chorismate biosynthesis; chorismate from D-erythrose 4-phosphate and phosphoenolpyruvate: step 7/7.</text>
</comment>
<evidence type="ECO:0000256" key="7">
    <source>
        <dbReference type="ARBA" id="ARBA00022827"/>
    </source>
</evidence>
<protein>
    <recommendedName>
        <fullName evidence="3 11">Chorismate synthase</fullName>
        <shortName evidence="11">CS</shortName>
        <ecNumber evidence="3 11">4.2.3.5</ecNumber>
    </recommendedName>
    <alternativeName>
        <fullName evidence="11">5-enolpyruvylshikimate-3-phosphate phospholyase</fullName>
    </alternativeName>
</protein>